<dbReference type="InterPro" id="IPR012347">
    <property type="entry name" value="Ferritin-like"/>
</dbReference>
<dbReference type="Proteomes" id="UP000572680">
    <property type="component" value="Unassembled WGS sequence"/>
</dbReference>
<feature type="region of interest" description="Disordered" evidence="1">
    <location>
        <begin position="132"/>
        <end position="153"/>
    </location>
</feature>
<dbReference type="InterPro" id="IPR009078">
    <property type="entry name" value="Ferritin-like_SF"/>
</dbReference>
<proteinExistence type="predicted"/>
<protein>
    <recommendedName>
        <fullName evidence="2">DUF4439 domain-containing protein</fullName>
    </recommendedName>
</protein>
<dbReference type="AlphaFoldDB" id="A0A7W3LK26"/>
<gene>
    <name evidence="3" type="ORF">HNR61_001177</name>
</gene>
<evidence type="ECO:0000313" key="3">
    <source>
        <dbReference type="EMBL" id="MBA8949579.1"/>
    </source>
</evidence>
<dbReference type="Gene3D" id="1.20.1260.10">
    <property type="match status" value="1"/>
</dbReference>
<name>A0A7W3LK26_ACTNM</name>
<comment type="caution">
    <text evidence="3">The sequence shown here is derived from an EMBL/GenBank/DDBJ whole genome shotgun (WGS) entry which is preliminary data.</text>
</comment>
<dbReference type="RefSeq" id="WP_182841987.1">
    <property type="nucleotide sequence ID" value="NZ_JACJIA010000001.1"/>
</dbReference>
<evidence type="ECO:0000256" key="1">
    <source>
        <dbReference type="SAM" id="MobiDB-lite"/>
    </source>
</evidence>
<evidence type="ECO:0000259" key="2">
    <source>
        <dbReference type="Pfam" id="PF14530"/>
    </source>
</evidence>
<dbReference type="InterPro" id="IPR029447">
    <property type="entry name" value="DUF4439"/>
</dbReference>
<feature type="compositionally biased region" description="Low complexity" evidence="1">
    <location>
        <begin position="132"/>
        <end position="147"/>
    </location>
</feature>
<keyword evidence="4" id="KW-1185">Reference proteome</keyword>
<evidence type="ECO:0000313" key="4">
    <source>
        <dbReference type="Proteomes" id="UP000572680"/>
    </source>
</evidence>
<feature type="domain" description="DUF4439" evidence="2">
    <location>
        <begin position="6"/>
        <end position="141"/>
    </location>
</feature>
<dbReference type="Pfam" id="PF14530">
    <property type="entry name" value="DUF4439"/>
    <property type="match status" value="1"/>
</dbReference>
<accession>A0A7W3LK26</accession>
<organism evidence="3 4">
    <name type="scientific">Actinomadura namibiensis</name>
    <dbReference type="NCBI Taxonomy" id="182080"/>
    <lineage>
        <taxon>Bacteria</taxon>
        <taxon>Bacillati</taxon>
        <taxon>Actinomycetota</taxon>
        <taxon>Actinomycetes</taxon>
        <taxon>Streptosporangiales</taxon>
        <taxon>Thermomonosporaceae</taxon>
        <taxon>Actinomadura</taxon>
    </lineage>
</organism>
<dbReference type="SUPFAM" id="SSF47240">
    <property type="entry name" value="Ferritin-like"/>
    <property type="match status" value="1"/>
</dbReference>
<dbReference type="EMBL" id="JACJIA010000001">
    <property type="protein sequence ID" value="MBA8949579.1"/>
    <property type="molecule type" value="Genomic_DNA"/>
</dbReference>
<reference evidence="3 4" key="1">
    <citation type="submission" date="2020-08" db="EMBL/GenBank/DDBJ databases">
        <title>Genomic Encyclopedia of Type Strains, Phase IV (KMG-IV): sequencing the most valuable type-strain genomes for metagenomic binning, comparative biology and taxonomic classification.</title>
        <authorList>
            <person name="Goeker M."/>
        </authorList>
    </citation>
    <scope>NUCLEOTIDE SEQUENCE [LARGE SCALE GENOMIC DNA]</scope>
    <source>
        <strain evidence="3 4">DSM 44197</strain>
    </source>
</reference>
<sequence length="153" mass="15554">MTDVPALQEALKAEHAAVYGYGVLGARLRGTHQATARVMWNLHRARRDALAERLTAAGATPEAAAPVYRLPVRPTSGRTAGELAAALEDAVVAALVGAAGAADAGLRSWAARAMQESAGNAAHWRTAIGRPPGAGAFPGLPAAALAPRPRPGA</sequence>